<dbReference type="KEGG" id="lyk:FLP23_11915"/>
<organism evidence="1 2">
    <name type="scientific">Protaetiibacter larvae</name>
    <dbReference type="NCBI Taxonomy" id="2592654"/>
    <lineage>
        <taxon>Bacteria</taxon>
        <taxon>Bacillati</taxon>
        <taxon>Actinomycetota</taxon>
        <taxon>Actinomycetes</taxon>
        <taxon>Micrococcales</taxon>
        <taxon>Microbacteriaceae</taxon>
        <taxon>Protaetiibacter</taxon>
    </lineage>
</organism>
<protein>
    <submittedName>
        <fullName evidence="1">Uncharacterized protein</fullName>
    </submittedName>
</protein>
<keyword evidence="2" id="KW-1185">Reference proteome</keyword>
<dbReference type="Proteomes" id="UP000322159">
    <property type="component" value="Chromosome"/>
</dbReference>
<gene>
    <name evidence="1" type="ORF">FLP23_11915</name>
</gene>
<dbReference type="OrthoDB" id="9871362at2"/>
<name>A0A5C1YB35_9MICO</name>
<proteinExistence type="predicted"/>
<dbReference type="EMBL" id="CP043504">
    <property type="protein sequence ID" value="QEO10648.1"/>
    <property type="molecule type" value="Genomic_DNA"/>
</dbReference>
<evidence type="ECO:0000313" key="1">
    <source>
        <dbReference type="EMBL" id="QEO10648.1"/>
    </source>
</evidence>
<dbReference type="RefSeq" id="WP_149326063.1">
    <property type="nucleotide sequence ID" value="NZ_CP043504.1"/>
</dbReference>
<accession>A0A5C1YB35</accession>
<sequence length="202" mass="21373">MSPESEVLEFALDAEWIELPSPEATDDDTWVEAALDSFELDGPVRGMLAEGLRGMLDLARKLSPGSRRSFALVAHPELGRVDALLSFRLARVTASGYADYLRAAQGFVPAGGGEALNRRVEELALPAGPAVLSTDILVPPADEPLAPPATERVFLGVFPRGWGAIAEFTLVTEDLAAFENAADYVVALASGGTPVRIGEDIA</sequence>
<dbReference type="AlphaFoldDB" id="A0A5C1YB35"/>
<evidence type="ECO:0000313" key="2">
    <source>
        <dbReference type="Proteomes" id="UP000322159"/>
    </source>
</evidence>
<reference evidence="1 2" key="1">
    <citation type="submission" date="2019-09" db="EMBL/GenBank/DDBJ databases">
        <title>Genome sequencing of strain KACC 19322.</title>
        <authorList>
            <person name="Heo J."/>
            <person name="Kim S.-J."/>
            <person name="Kim J.-S."/>
            <person name="Hong S.-B."/>
            <person name="Kwon S.-W."/>
        </authorList>
    </citation>
    <scope>NUCLEOTIDE SEQUENCE [LARGE SCALE GENOMIC DNA]</scope>
    <source>
        <strain evidence="1 2">KACC 19322</strain>
    </source>
</reference>